<reference evidence="6 7" key="1">
    <citation type="submission" date="2020-01" db="EMBL/GenBank/DDBJ databases">
        <title>Genomes of bacteria type strains.</title>
        <authorList>
            <person name="Chen J."/>
            <person name="Zhu S."/>
            <person name="Yang J."/>
        </authorList>
    </citation>
    <scope>NUCLEOTIDE SEQUENCE [LARGE SCALE GENOMIC DNA]</scope>
    <source>
        <strain evidence="6 7">LMG 24078</strain>
    </source>
</reference>
<dbReference type="PROSITE" id="PS50110">
    <property type="entry name" value="RESPONSE_REGULATORY"/>
    <property type="match status" value="1"/>
</dbReference>
<evidence type="ECO:0000313" key="7">
    <source>
        <dbReference type="Proteomes" id="UP000471381"/>
    </source>
</evidence>
<comment type="caution">
    <text evidence="6">The sequence shown here is derived from an EMBL/GenBank/DDBJ whole genome shotgun (WGS) entry which is preliminary data.</text>
</comment>
<feature type="domain" description="PAS" evidence="3">
    <location>
        <begin position="255"/>
        <end position="320"/>
    </location>
</feature>
<dbReference type="InterPro" id="IPR052155">
    <property type="entry name" value="Biofilm_reg_signaling"/>
</dbReference>
<dbReference type="Proteomes" id="UP000471381">
    <property type="component" value="Unassembled WGS sequence"/>
</dbReference>
<feature type="domain" description="EAL" evidence="4">
    <location>
        <begin position="536"/>
        <end position="791"/>
    </location>
</feature>
<dbReference type="RefSeq" id="WP_163107094.1">
    <property type="nucleotide sequence ID" value="NZ_JAAAWO010000010.1"/>
</dbReference>
<dbReference type="SMART" id="SM00448">
    <property type="entry name" value="REC"/>
    <property type="match status" value="1"/>
</dbReference>
<sequence length="798" mass="88241">MRNFKDKTAVIVEDQTIDALNASRFVEGLGMRVLGVAKSAEKVFSLLENEIPDLILLDINLGGEETGIEIGQAITGSYGIPIIFTTSYGDDDTISSALAISPYGYLIKPYGRSSLETAIGVAMERRRIEDDIRNTNSRFSMASSVAKLGVLEVDVASNSVVVNGVEELMDFPHSLSLESFYNLFPEEERGKLKAAVKRKNKYRTMLQVELDGSDTRWYEVVLSDVTMSEGAIQIGAIQDVSPMESVKSKLSIADKIISEIQEGVLVCDDCGIVMKANDAFCDMLGKVKEEVLNYHVMSVFPSDRKDDVQPDVLTDGLRAEVTVVNDFGIRHHLVMSVTSFYQDGSNQFFVAIFTDITELKSSETQLKQLAYTDSLTGAGNRNYLNTIIKSYTSSNEHCAIVFIDIDEFKLINDSHGHEVGDEVLKGCVARLRAIVREEDNIIRFGGDEFIIVTSSILREELEGITKRLKDIFAEPFQTNIGNFRITASLGVAVSSESMTASELLKNADIAMYSAKRNGKNSVVNFDESLSKDIEYRLFIQQGLDNAVASKEISAYFQPIVDTEGKVLSLEALARWHIPNYGSVSPEKFIPIAELTQHIHEIGVHMLTEACIALNKLNSWGFDEIKVNLNLSAVQLQKKGIIEAFKTVIDANNIDSSKLVLEITESTLQNSRARVTLNKLKLLGFKVSLDDFGTGFSCISELADDIYDAIKIDRSLLPTFPLNDDSAKRRALIIENVISLCSALDMPCTLEGLETSEQVSFARRIGATAMQGYHFARPLSMFALMEYMQANHATKNQAG</sequence>
<dbReference type="Pfam" id="PF00563">
    <property type="entry name" value="EAL"/>
    <property type="match status" value="1"/>
</dbReference>
<dbReference type="PANTHER" id="PTHR44757">
    <property type="entry name" value="DIGUANYLATE CYCLASE DGCP"/>
    <property type="match status" value="1"/>
</dbReference>
<dbReference type="Pfam" id="PF13426">
    <property type="entry name" value="PAS_9"/>
    <property type="match status" value="1"/>
</dbReference>
<accession>A0A6N9TIZ4</accession>
<feature type="domain" description="Response regulatory" evidence="2">
    <location>
        <begin position="8"/>
        <end position="123"/>
    </location>
</feature>
<feature type="modified residue" description="4-aspartylphosphate" evidence="1">
    <location>
        <position position="58"/>
    </location>
</feature>
<dbReference type="Gene3D" id="3.40.50.2300">
    <property type="match status" value="1"/>
</dbReference>
<dbReference type="Gene3D" id="3.30.70.270">
    <property type="match status" value="1"/>
</dbReference>
<dbReference type="Gene3D" id="3.30.450.20">
    <property type="entry name" value="PAS domain"/>
    <property type="match status" value="1"/>
</dbReference>
<dbReference type="InterPro" id="IPR001789">
    <property type="entry name" value="Sig_transdc_resp-reg_receiver"/>
</dbReference>
<organism evidence="6 7">
    <name type="scientific">Alteromonas genovensis</name>
    <dbReference type="NCBI Taxonomy" id="471225"/>
    <lineage>
        <taxon>Bacteria</taxon>
        <taxon>Pseudomonadati</taxon>
        <taxon>Pseudomonadota</taxon>
        <taxon>Gammaproteobacteria</taxon>
        <taxon>Alteromonadales</taxon>
        <taxon>Alteromonadaceae</taxon>
        <taxon>Alteromonas/Salinimonas group</taxon>
        <taxon>Alteromonas</taxon>
    </lineage>
</organism>
<keyword evidence="1" id="KW-0597">Phosphoprotein</keyword>
<dbReference type="GO" id="GO:0000160">
    <property type="term" value="P:phosphorelay signal transduction system"/>
    <property type="evidence" value="ECO:0007669"/>
    <property type="project" value="InterPro"/>
</dbReference>
<evidence type="ECO:0000259" key="4">
    <source>
        <dbReference type="PROSITE" id="PS50883"/>
    </source>
</evidence>
<dbReference type="SMART" id="SM00267">
    <property type="entry name" value="GGDEF"/>
    <property type="match status" value="1"/>
</dbReference>
<evidence type="ECO:0000259" key="3">
    <source>
        <dbReference type="PROSITE" id="PS50112"/>
    </source>
</evidence>
<dbReference type="Gene3D" id="3.20.20.450">
    <property type="entry name" value="EAL domain"/>
    <property type="match status" value="1"/>
</dbReference>
<dbReference type="CDD" id="cd01948">
    <property type="entry name" value="EAL"/>
    <property type="match status" value="1"/>
</dbReference>
<dbReference type="SUPFAM" id="SSF55073">
    <property type="entry name" value="Nucleotide cyclase"/>
    <property type="match status" value="1"/>
</dbReference>
<dbReference type="SMART" id="SM00052">
    <property type="entry name" value="EAL"/>
    <property type="match status" value="1"/>
</dbReference>
<protein>
    <submittedName>
        <fullName evidence="6">EAL domain-containing protein</fullName>
    </submittedName>
</protein>
<keyword evidence="7" id="KW-1185">Reference proteome</keyword>
<dbReference type="InterPro" id="IPR029787">
    <property type="entry name" value="Nucleotide_cyclase"/>
</dbReference>
<dbReference type="CDD" id="cd01949">
    <property type="entry name" value="GGDEF"/>
    <property type="match status" value="1"/>
</dbReference>
<dbReference type="Pfam" id="PF00990">
    <property type="entry name" value="GGDEF"/>
    <property type="match status" value="1"/>
</dbReference>
<dbReference type="SUPFAM" id="SSF55785">
    <property type="entry name" value="PYP-like sensor domain (PAS domain)"/>
    <property type="match status" value="1"/>
</dbReference>
<name>A0A6N9TIZ4_9ALTE</name>
<dbReference type="PROSITE" id="PS50887">
    <property type="entry name" value="GGDEF"/>
    <property type="match status" value="1"/>
</dbReference>
<dbReference type="EMBL" id="JAAAWO010000010">
    <property type="protein sequence ID" value="NDW16472.1"/>
    <property type="molecule type" value="Genomic_DNA"/>
</dbReference>
<dbReference type="InterPro" id="IPR035919">
    <property type="entry name" value="EAL_sf"/>
</dbReference>
<dbReference type="SUPFAM" id="SSF52172">
    <property type="entry name" value="CheY-like"/>
    <property type="match status" value="1"/>
</dbReference>
<dbReference type="NCBIfam" id="TIGR00254">
    <property type="entry name" value="GGDEF"/>
    <property type="match status" value="1"/>
</dbReference>
<dbReference type="PROSITE" id="PS50883">
    <property type="entry name" value="EAL"/>
    <property type="match status" value="1"/>
</dbReference>
<dbReference type="InterPro" id="IPR011006">
    <property type="entry name" value="CheY-like_superfamily"/>
</dbReference>
<dbReference type="InterPro" id="IPR000014">
    <property type="entry name" value="PAS"/>
</dbReference>
<dbReference type="InterPro" id="IPR001633">
    <property type="entry name" value="EAL_dom"/>
</dbReference>
<dbReference type="AlphaFoldDB" id="A0A6N9TIZ4"/>
<evidence type="ECO:0000256" key="1">
    <source>
        <dbReference type="PROSITE-ProRule" id="PRU00169"/>
    </source>
</evidence>
<dbReference type="Pfam" id="PF00072">
    <property type="entry name" value="Response_reg"/>
    <property type="match status" value="1"/>
</dbReference>
<dbReference type="InterPro" id="IPR000160">
    <property type="entry name" value="GGDEF_dom"/>
</dbReference>
<evidence type="ECO:0000313" key="6">
    <source>
        <dbReference type="EMBL" id="NDW16472.1"/>
    </source>
</evidence>
<dbReference type="InterPro" id="IPR035965">
    <property type="entry name" value="PAS-like_dom_sf"/>
</dbReference>
<dbReference type="InterPro" id="IPR043128">
    <property type="entry name" value="Rev_trsase/Diguanyl_cyclase"/>
</dbReference>
<evidence type="ECO:0000259" key="2">
    <source>
        <dbReference type="PROSITE" id="PS50110"/>
    </source>
</evidence>
<evidence type="ECO:0000259" key="5">
    <source>
        <dbReference type="PROSITE" id="PS50887"/>
    </source>
</evidence>
<feature type="domain" description="GGDEF" evidence="5">
    <location>
        <begin position="396"/>
        <end position="527"/>
    </location>
</feature>
<proteinExistence type="predicted"/>
<dbReference type="SUPFAM" id="SSF141868">
    <property type="entry name" value="EAL domain-like"/>
    <property type="match status" value="1"/>
</dbReference>
<dbReference type="NCBIfam" id="TIGR00229">
    <property type="entry name" value="sensory_box"/>
    <property type="match status" value="1"/>
</dbReference>
<dbReference type="CDD" id="cd00130">
    <property type="entry name" value="PAS"/>
    <property type="match status" value="1"/>
</dbReference>
<gene>
    <name evidence="6" type="ORF">GTQ48_13200</name>
</gene>
<dbReference type="PROSITE" id="PS50112">
    <property type="entry name" value="PAS"/>
    <property type="match status" value="1"/>
</dbReference>
<dbReference type="PANTHER" id="PTHR44757:SF2">
    <property type="entry name" value="BIOFILM ARCHITECTURE MAINTENANCE PROTEIN MBAA"/>
    <property type="match status" value="1"/>
</dbReference>